<dbReference type="RefSeq" id="WP_204700187.1">
    <property type="nucleotide sequence ID" value="NZ_JAFBDQ010000001.1"/>
</dbReference>
<dbReference type="Gene3D" id="3.40.50.2300">
    <property type="match status" value="2"/>
</dbReference>
<keyword evidence="1" id="KW-0732">Signal</keyword>
<dbReference type="CDD" id="cd06325">
    <property type="entry name" value="PBP1_ABC_unchar_transporter"/>
    <property type="match status" value="1"/>
</dbReference>
<gene>
    <name evidence="2" type="ORF">JOC47_000304</name>
</gene>
<dbReference type="PROSITE" id="PS51257">
    <property type="entry name" value="PROKAR_LIPOPROTEIN"/>
    <property type="match status" value="1"/>
</dbReference>
<evidence type="ECO:0000313" key="3">
    <source>
        <dbReference type="Proteomes" id="UP000774000"/>
    </source>
</evidence>
<dbReference type="Proteomes" id="UP000774000">
    <property type="component" value="Unassembled WGS sequence"/>
</dbReference>
<dbReference type="Pfam" id="PF04392">
    <property type="entry name" value="ABC_sub_bind"/>
    <property type="match status" value="1"/>
</dbReference>
<dbReference type="PANTHER" id="PTHR35271">
    <property type="entry name" value="ABC TRANSPORTER, SUBSTRATE-BINDING LIPOPROTEIN-RELATED"/>
    <property type="match status" value="1"/>
</dbReference>
<evidence type="ECO:0000313" key="2">
    <source>
        <dbReference type="EMBL" id="MBM7555480.1"/>
    </source>
</evidence>
<comment type="caution">
    <text evidence="2">The sequence shown here is derived from an EMBL/GenBank/DDBJ whole genome shotgun (WGS) entry which is preliminary data.</text>
</comment>
<dbReference type="SUPFAM" id="SSF53822">
    <property type="entry name" value="Periplasmic binding protein-like I"/>
    <property type="match status" value="1"/>
</dbReference>
<feature type="chain" id="PRO_5036898150" evidence="1">
    <location>
        <begin position="27"/>
        <end position="325"/>
    </location>
</feature>
<feature type="signal peptide" evidence="1">
    <location>
        <begin position="1"/>
        <end position="26"/>
    </location>
</feature>
<dbReference type="InterPro" id="IPR028082">
    <property type="entry name" value="Peripla_BP_I"/>
</dbReference>
<reference evidence="2" key="1">
    <citation type="submission" date="2021-01" db="EMBL/GenBank/DDBJ databases">
        <title>Genomic Encyclopedia of Type Strains, Phase IV (KMG-IV): sequencing the most valuable type-strain genomes for metagenomic binning, comparative biology and taxonomic classification.</title>
        <authorList>
            <person name="Goeker M."/>
        </authorList>
    </citation>
    <scope>NUCLEOTIDE SEQUENCE</scope>
    <source>
        <strain evidence="2">DSM 23230</strain>
    </source>
</reference>
<protein>
    <submittedName>
        <fullName evidence="2">ABC transport system substrate-binding protein</fullName>
    </submittedName>
</protein>
<dbReference type="InterPro" id="IPR007487">
    <property type="entry name" value="ABC_transpt-TYRBP-like"/>
</dbReference>
<name>A0A938XUH3_9FIRM</name>
<dbReference type="PANTHER" id="PTHR35271:SF1">
    <property type="entry name" value="ABC TRANSPORTER, SUBSTRATE-BINDING LIPOPROTEIN"/>
    <property type="match status" value="1"/>
</dbReference>
<keyword evidence="3" id="KW-1185">Reference proteome</keyword>
<evidence type="ECO:0000256" key="1">
    <source>
        <dbReference type="SAM" id="SignalP"/>
    </source>
</evidence>
<accession>A0A938XUH3</accession>
<proteinExistence type="predicted"/>
<dbReference type="EMBL" id="JAFBDQ010000001">
    <property type="protein sequence ID" value="MBM7555480.1"/>
    <property type="molecule type" value="Genomic_DNA"/>
</dbReference>
<dbReference type="AlphaFoldDB" id="A0A938XUH3"/>
<sequence length="325" mass="35213">MRTRVVSILMILLMVVVVGCGNQQSAKDEKIKVGVIQIVEHPALDSARQGFKDLLAEEGYKEGEDIVYDYQNAQGDMSTAQTIAKTFSQKDFDLILAIATPTSQAVANTIKDTPILITAVTDPKSAGLVDDMEHPGGNLTGTSDLTPVKKQLELFNKLEQKIKKVGILYNSGETNSVFLKDLAKEKAQELGLEMVEAPVTSSSEVYQTAQSLVGRVDGIYVPTDNTIVSAIQSVIKVTNKNDLPLIVADNSSVKEGALATLGIDYYKLGQQTGQMAVKVLNGTDPGELPIQRIQDADLIINQKAAKEMNVEIPQKLIDEAKKVIK</sequence>
<organism evidence="2 3">
    <name type="scientific">Halanaerobacter jeridensis</name>
    <dbReference type="NCBI Taxonomy" id="706427"/>
    <lineage>
        <taxon>Bacteria</taxon>
        <taxon>Bacillati</taxon>
        <taxon>Bacillota</taxon>
        <taxon>Clostridia</taxon>
        <taxon>Halanaerobiales</taxon>
        <taxon>Halobacteroidaceae</taxon>
        <taxon>Halanaerobacter</taxon>
    </lineage>
</organism>